<gene>
    <name evidence="2" type="ORF">SAMN02927921_00660</name>
</gene>
<protein>
    <submittedName>
        <fullName evidence="2">Putative binding domain-containing protein, N-terminal</fullName>
    </submittedName>
</protein>
<feature type="domain" description="BACON" evidence="1">
    <location>
        <begin position="77"/>
        <end position="130"/>
    </location>
</feature>
<proteinExistence type="predicted"/>
<dbReference type="Gene3D" id="2.60.40.10">
    <property type="entry name" value="Immunoglobulins"/>
    <property type="match status" value="2"/>
</dbReference>
<reference evidence="2 3" key="1">
    <citation type="submission" date="2016-11" db="EMBL/GenBank/DDBJ databases">
        <authorList>
            <person name="Jaros S."/>
            <person name="Januszkiewicz K."/>
            <person name="Wedrychowicz H."/>
        </authorList>
    </citation>
    <scope>NUCLEOTIDE SEQUENCE [LARGE SCALE GENOMIC DNA]</scope>
    <source>
        <strain evidence="2 3">CGMCC 1.12145</strain>
    </source>
</reference>
<accession>A0A1K1MN22</accession>
<feature type="domain" description="BACON" evidence="1">
    <location>
        <begin position="166"/>
        <end position="218"/>
    </location>
</feature>
<organism evidence="2 3">
    <name type="scientific">Sinomicrobium oceani</name>
    <dbReference type="NCBI Taxonomy" id="1150368"/>
    <lineage>
        <taxon>Bacteria</taxon>
        <taxon>Pseudomonadati</taxon>
        <taxon>Bacteroidota</taxon>
        <taxon>Flavobacteriia</taxon>
        <taxon>Flavobacteriales</taxon>
        <taxon>Flavobacteriaceae</taxon>
        <taxon>Sinomicrobium</taxon>
    </lineage>
</organism>
<name>A0A1K1MN22_9FLAO</name>
<dbReference type="CDD" id="cd14948">
    <property type="entry name" value="BACON"/>
    <property type="match status" value="2"/>
</dbReference>
<dbReference type="InterPro" id="IPR024361">
    <property type="entry name" value="BACON"/>
</dbReference>
<evidence type="ECO:0000259" key="1">
    <source>
        <dbReference type="Pfam" id="PF13004"/>
    </source>
</evidence>
<dbReference type="AlphaFoldDB" id="A0A1K1MN22"/>
<evidence type="ECO:0000313" key="3">
    <source>
        <dbReference type="Proteomes" id="UP000182248"/>
    </source>
</evidence>
<dbReference type="Pfam" id="PF13004">
    <property type="entry name" value="BACON"/>
    <property type="match status" value="2"/>
</dbReference>
<sequence length="412" mass="45514">MNTFHLFNIVKTGIKHLPAILFFPLILISCHNDDDGLSGDPYFLIEGNPTGLNTGTTAYTGSYTVRSNRPWQIVPQEEIDWIKVFPTEGKDDGIFKMTVSENLTTSMRIANFAFMVNGEEQPVLFRVEQEENVPFLTIEGAEEGISVPAAGGEVSLRIKSTVAWTYSIDDDSWLTEIEGSAGEIRLQALENKDESRSAIVTVSSEAYPELRQQIVISQSSNAIILEENFNWLAYGSAIPYETSGESRYDSGWTQEERERGWYSTPNEAAGNQQLVYARQGFVKLGKTNYGGDLISPKLNIEGTVNLEVTFKAAAYISAGGNVDDRILKISVLGAGDTDTEQLVIDNIPNARAEDDAGTENDIWAKDRAYTFIITGATSDTQIRFLGGDFDLRGVGQGKNRIFLDDIKVKIID</sequence>
<keyword evidence="3" id="KW-1185">Reference proteome</keyword>
<dbReference type="OrthoDB" id="7168509at2"/>
<dbReference type="InterPro" id="IPR013783">
    <property type="entry name" value="Ig-like_fold"/>
</dbReference>
<dbReference type="EMBL" id="FPJE01000003">
    <property type="protein sequence ID" value="SFW24453.1"/>
    <property type="molecule type" value="Genomic_DNA"/>
</dbReference>
<dbReference type="Proteomes" id="UP000182248">
    <property type="component" value="Unassembled WGS sequence"/>
</dbReference>
<dbReference type="RefSeq" id="WP_072315948.1">
    <property type="nucleotide sequence ID" value="NZ_FPJE01000003.1"/>
</dbReference>
<evidence type="ECO:0000313" key="2">
    <source>
        <dbReference type="EMBL" id="SFW24453.1"/>
    </source>
</evidence>
<dbReference type="STRING" id="1150368.SAMN02927921_00660"/>